<evidence type="ECO:0000256" key="12">
    <source>
        <dbReference type="RuleBase" id="RU003357"/>
    </source>
</evidence>
<dbReference type="PANTHER" id="PTHR32552:SF81">
    <property type="entry name" value="TONB-DEPENDENT OUTER MEMBRANE RECEPTOR"/>
    <property type="match status" value="1"/>
</dbReference>
<reference evidence="16 17" key="1">
    <citation type="submission" date="2021-04" db="EMBL/GenBank/DDBJ databases">
        <title>Chitinophaga sp. nov., isolated from the rhizosphere soil.</title>
        <authorList>
            <person name="He S."/>
        </authorList>
    </citation>
    <scope>NUCLEOTIDE SEQUENCE [LARGE SCALE GENOMIC DNA]</scope>
    <source>
        <strain evidence="16 17">2R12</strain>
    </source>
</reference>
<keyword evidence="6" id="KW-0408">Iron</keyword>
<evidence type="ECO:0000259" key="15">
    <source>
        <dbReference type="Pfam" id="PF07715"/>
    </source>
</evidence>
<dbReference type="InterPro" id="IPR000531">
    <property type="entry name" value="Beta-barrel_TonB"/>
</dbReference>
<dbReference type="Pfam" id="PF07715">
    <property type="entry name" value="Plug"/>
    <property type="match status" value="1"/>
</dbReference>
<dbReference type="PANTHER" id="PTHR32552">
    <property type="entry name" value="FERRICHROME IRON RECEPTOR-RELATED"/>
    <property type="match status" value="1"/>
</dbReference>
<feature type="domain" description="TonB-dependent receptor plug" evidence="15">
    <location>
        <begin position="114"/>
        <end position="220"/>
    </location>
</feature>
<comment type="subcellular location">
    <subcellularLocation>
        <location evidence="1 11">Cell outer membrane</location>
        <topology evidence="1 11">Multi-pass membrane protein</topology>
    </subcellularLocation>
</comment>
<feature type="domain" description="TonB-dependent receptor-like beta-barrel" evidence="14">
    <location>
        <begin position="303"/>
        <end position="731"/>
    </location>
</feature>
<protein>
    <submittedName>
        <fullName evidence="16">TonB-dependent receptor</fullName>
    </submittedName>
</protein>
<gene>
    <name evidence="16" type="ORF">KE626_10920</name>
</gene>
<evidence type="ECO:0000313" key="16">
    <source>
        <dbReference type="EMBL" id="MBS0027821.1"/>
    </source>
</evidence>
<dbReference type="Proteomes" id="UP000676386">
    <property type="component" value="Unassembled WGS sequence"/>
</dbReference>
<keyword evidence="9 11" id="KW-0472">Membrane</keyword>
<keyword evidence="13" id="KW-0732">Signal</keyword>
<dbReference type="SUPFAM" id="SSF56935">
    <property type="entry name" value="Porins"/>
    <property type="match status" value="1"/>
</dbReference>
<comment type="similarity">
    <text evidence="11 12">Belongs to the TonB-dependent receptor family.</text>
</comment>
<evidence type="ECO:0000256" key="8">
    <source>
        <dbReference type="ARBA" id="ARBA00023077"/>
    </source>
</evidence>
<evidence type="ECO:0000256" key="3">
    <source>
        <dbReference type="ARBA" id="ARBA00022452"/>
    </source>
</evidence>
<proteinExistence type="inferred from homology"/>
<name>A0ABS5IY07_9BACT</name>
<dbReference type="InterPro" id="IPR008969">
    <property type="entry name" value="CarboxyPept-like_regulatory"/>
</dbReference>
<comment type="caution">
    <text evidence="16">The sequence shown here is derived from an EMBL/GenBank/DDBJ whole genome shotgun (WGS) entry which is preliminary data.</text>
</comment>
<dbReference type="Pfam" id="PF00593">
    <property type="entry name" value="TonB_dep_Rec_b-barrel"/>
    <property type="match status" value="1"/>
</dbReference>
<organism evidence="16 17">
    <name type="scientific">Chitinophaga hostae</name>
    <dbReference type="NCBI Taxonomy" id="2831022"/>
    <lineage>
        <taxon>Bacteria</taxon>
        <taxon>Pseudomonadati</taxon>
        <taxon>Bacteroidota</taxon>
        <taxon>Chitinophagia</taxon>
        <taxon>Chitinophagales</taxon>
        <taxon>Chitinophagaceae</taxon>
        <taxon>Chitinophaga</taxon>
    </lineage>
</organism>
<evidence type="ECO:0000256" key="6">
    <source>
        <dbReference type="ARBA" id="ARBA00023004"/>
    </source>
</evidence>
<evidence type="ECO:0000256" key="1">
    <source>
        <dbReference type="ARBA" id="ARBA00004571"/>
    </source>
</evidence>
<dbReference type="SUPFAM" id="SSF49464">
    <property type="entry name" value="Carboxypeptidase regulatory domain-like"/>
    <property type="match status" value="1"/>
</dbReference>
<keyword evidence="17" id="KW-1185">Reference proteome</keyword>
<evidence type="ECO:0000256" key="10">
    <source>
        <dbReference type="ARBA" id="ARBA00023237"/>
    </source>
</evidence>
<dbReference type="InterPro" id="IPR012910">
    <property type="entry name" value="Plug_dom"/>
</dbReference>
<keyword evidence="5 11" id="KW-0812">Transmembrane</keyword>
<evidence type="ECO:0000256" key="7">
    <source>
        <dbReference type="ARBA" id="ARBA00023065"/>
    </source>
</evidence>
<feature type="chain" id="PRO_5046819454" evidence="13">
    <location>
        <begin position="20"/>
        <end position="773"/>
    </location>
</feature>
<evidence type="ECO:0000256" key="13">
    <source>
        <dbReference type="SAM" id="SignalP"/>
    </source>
</evidence>
<evidence type="ECO:0000313" key="17">
    <source>
        <dbReference type="Proteomes" id="UP000676386"/>
    </source>
</evidence>
<sequence length="773" mass="84745">MKILINCLLATVLSLHSYAQQGIHGKVYDIYAQTPIKGAGLYSNGKLLASTDINGSFSIDCSNCTITVTAMGYDAQTIPAKNSSTQLMIGLTAASYTLNEVMVNAGKSNTDLLQPKSVSILTRQDLHRNDGLFLENSLNLVPGVRMEKRTMSGGQRITIRGYGNGTNFNGTGYKAYLNGIPVTDAEGTTILDDIDFSILGKVEVIKGPASSLYGSGIGGVLKMYTLKPATYGTRISQEALAGSYGLFRTNTRIEYADEKSSVMLNYGHQNYDSYRIQSGSKKDFVSFIGDFHSNDKQTLSVYAAYNNSNDQLAGQLDSIQFAQRKDTGEVPYLKNKGYVSFESYRAGISHNYQFSKHVSNLSSAWFTGYKQSQAFAVGLSSNLAQNIGARTAFGLNFTGRAITLNGSIGAEYQKTNSFKKSYGLANNVPGAQTGDIELSAMQYNIFTQWELTLPQGFMVIAGVSNNYIEYSITDRLTNSANPSHKDQSGHKTFTPVLTPQISVLKSLNENVSVYAGVSKGYSPPVSGQVVIPQISQVNTGLRPEKSVQYEAGAKGTLLHKNLLFQIAVFDMEITDKLTSQAVTDNTGTVLYSLTTNAGAQQNRGIEAEVTYTIRPAKPQVFSLIQPFVSYTYSSFTYKQFRSDNNNNAKTIDYSGNKASGVPPHLVNAGIDFISKWGVYLNTTWQFVDKMPITYDNRHYADAYTLLQAKLGYRHPIGKHFQLDVFAGGNNLTSSRYYTMVFLNANFSGATPNIYLPGPYKANWYGGFNLNYKF</sequence>
<dbReference type="InterPro" id="IPR036942">
    <property type="entry name" value="Beta-barrel_TonB_sf"/>
</dbReference>
<keyword evidence="7" id="KW-0406">Ion transport</keyword>
<keyword evidence="4" id="KW-0410">Iron transport</keyword>
<evidence type="ECO:0000256" key="2">
    <source>
        <dbReference type="ARBA" id="ARBA00022448"/>
    </source>
</evidence>
<dbReference type="InterPro" id="IPR039426">
    <property type="entry name" value="TonB-dep_rcpt-like"/>
</dbReference>
<keyword evidence="2 11" id="KW-0813">Transport</keyword>
<evidence type="ECO:0000256" key="9">
    <source>
        <dbReference type="ARBA" id="ARBA00023136"/>
    </source>
</evidence>
<dbReference type="RefSeq" id="WP_211972933.1">
    <property type="nucleotide sequence ID" value="NZ_CBFHAM010000019.1"/>
</dbReference>
<dbReference type="EMBL" id="JAGTXB010000004">
    <property type="protein sequence ID" value="MBS0027821.1"/>
    <property type="molecule type" value="Genomic_DNA"/>
</dbReference>
<dbReference type="Gene3D" id="2.40.170.20">
    <property type="entry name" value="TonB-dependent receptor, beta-barrel domain"/>
    <property type="match status" value="1"/>
</dbReference>
<accession>A0ABS5IY07</accession>
<keyword evidence="8 12" id="KW-0798">TonB box</keyword>
<keyword evidence="10 11" id="KW-0998">Cell outer membrane</keyword>
<evidence type="ECO:0000256" key="4">
    <source>
        <dbReference type="ARBA" id="ARBA00022496"/>
    </source>
</evidence>
<evidence type="ECO:0000259" key="14">
    <source>
        <dbReference type="Pfam" id="PF00593"/>
    </source>
</evidence>
<keyword evidence="16" id="KW-0675">Receptor</keyword>
<dbReference type="InterPro" id="IPR037066">
    <property type="entry name" value="Plug_dom_sf"/>
</dbReference>
<evidence type="ECO:0000256" key="5">
    <source>
        <dbReference type="ARBA" id="ARBA00022692"/>
    </source>
</evidence>
<dbReference type="Gene3D" id="2.170.130.10">
    <property type="entry name" value="TonB-dependent receptor, plug domain"/>
    <property type="match status" value="1"/>
</dbReference>
<evidence type="ECO:0000256" key="11">
    <source>
        <dbReference type="PROSITE-ProRule" id="PRU01360"/>
    </source>
</evidence>
<feature type="signal peptide" evidence="13">
    <location>
        <begin position="1"/>
        <end position="19"/>
    </location>
</feature>
<dbReference type="PROSITE" id="PS52016">
    <property type="entry name" value="TONB_DEPENDENT_REC_3"/>
    <property type="match status" value="1"/>
</dbReference>
<keyword evidence="3 11" id="KW-1134">Transmembrane beta strand</keyword>